<accession>A0A7Y0BNQ9</accession>
<name>A0A7Y0BNQ9_9SPHN</name>
<dbReference type="SUPFAM" id="SSF55729">
    <property type="entry name" value="Acyl-CoA N-acyltransferases (Nat)"/>
    <property type="match status" value="1"/>
</dbReference>
<evidence type="ECO:0000256" key="2">
    <source>
        <dbReference type="ARBA" id="ARBA00023315"/>
    </source>
</evidence>
<protein>
    <submittedName>
        <fullName evidence="4">GNAT family N-acetyltransferase</fullName>
    </submittedName>
</protein>
<reference evidence="4 5" key="1">
    <citation type="submission" date="2020-04" db="EMBL/GenBank/DDBJ databases">
        <title>Novosphingobium sp. TW-4 isolated from soil.</title>
        <authorList>
            <person name="Dahal R.H."/>
            <person name="Chaudhary D.K."/>
        </authorList>
    </citation>
    <scope>NUCLEOTIDE SEQUENCE [LARGE SCALE GENOMIC DNA]</scope>
    <source>
        <strain evidence="4 5">TW-4</strain>
    </source>
</reference>
<dbReference type="PANTHER" id="PTHR43877">
    <property type="entry name" value="AMINOALKYLPHOSPHONATE N-ACETYLTRANSFERASE-RELATED-RELATED"/>
    <property type="match status" value="1"/>
</dbReference>
<keyword evidence="1 4" id="KW-0808">Transferase</keyword>
<dbReference type="PROSITE" id="PS51186">
    <property type="entry name" value="GNAT"/>
    <property type="match status" value="1"/>
</dbReference>
<dbReference type="InterPro" id="IPR050832">
    <property type="entry name" value="Bact_Acetyltransf"/>
</dbReference>
<keyword evidence="2" id="KW-0012">Acyltransferase</keyword>
<dbReference type="AlphaFoldDB" id="A0A7Y0BNQ9"/>
<proteinExistence type="predicted"/>
<evidence type="ECO:0000259" key="3">
    <source>
        <dbReference type="PROSITE" id="PS51186"/>
    </source>
</evidence>
<dbReference type="Gene3D" id="3.40.630.30">
    <property type="match status" value="1"/>
</dbReference>
<evidence type="ECO:0000256" key="1">
    <source>
        <dbReference type="ARBA" id="ARBA00022679"/>
    </source>
</evidence>
<dbReference type="Pfam" id="PF00583">
    <property type="entry name" value="Acetyltransf_1"/>
    <property type="match status" value="1"/>
</dbReference>
<feature type="domain" description="N-acetyltransferase" evidence="3">
    <location>
        <begin position="18"/>
        <end position="181"/>
    </location>
</feature>
<dbReference type="Proteomes" id="UP000583556">
    <property type="component" value="Unassembled WGS sequence"/>
</dbReference>
<organism evidence="4 5">
    <name type="scientific">Novosphingobium olei</name>
    <dbReference type="NCBI Taxonomy" id="2728851"/>
    <lineage>
        <taxon>Bacteria</taxon>
        <taxon>Pseudomonadati</taxon>
        <taxon>Pseudomonadota</taxon>
        <taxon>Alphaproteobacteria</taxon>
        <taxon>Sphingomonadales</taxon>
        <taxon>Sphingomonadaceae</taxon>
        <taxon>Novosphingobium</taxon>
    </lineage>
</organism>
<gene>
    <name evidence="4" type="ORF">HHL27_08595</name>
</gene>
<comment type="caution">
    <text evidence="4">The sequence shown here is derived from an EMBL/GenBank/DDBJ whole genome shotgun (WGS) entry which is preliminary data.</text>
</comment>
<dbReference type="EMBL" id="JABBGM010000003">
    <property type="protein sequence ID" value="NML93724.1"/>
    <property type="molecule type" value="Genomic_DNA"/>
</dbReference>
<dbReference type="GO" id="GO:0016747">
    <property type="term" value="F:acyltransferase activity, transferring groups other than amino-acyl groups"/>
    <property type="evidence" value="ECO:0007669"/>
    <property type="project" value="InterPro"/>
</dbReference>
<dbReference type="RefSeq" id="WP_169492992.1">
    <property type="nucleotide sequence ID" value="NZ_JABBGM010000003.1"/>
</dbReference>
<keyword evidence="5" id="KW-1185">Reference proteome</keyword>
<dbReference type="InterPro" id="IPR000182">
    <property type="entry name" value="GNAT_dom"/>
</dbReference>
<dbReference type="PANTHER" id="PTHR43877:SF1">
    <property type="entry name" value="ACETYLTRANSFERASE"/>
    <property type="match status" value="1"/>
</dbReference>
<evidence type="ECO:0000313" key="4">
    <source>
        <dbReference type="EMBL" id="NML93724.1"/>
    </source>
</evidence>
<dbReference type="CDD" id="cd04301">
    <property type="entry name" value="NAT_SF"/>
    <property type="match status" value="1"/>
</dbReference>
<sequence length="193" mass="21149">MSQTVSYPRTIVAKQHRMTVRPLAAYDADDIVAFARSIPAHDLLFLLRDIRNPKVVAAWVEQVERGQMASLIAHDANGKVVGCTALVRDEFSWSPHVAEIRIVVDPSLRGSGFGRAFTQECMAQALDLPVTKIVARLTPDQAGALKVFEDMGFVPEALLRDHVRDAEGETHDIAIMALNIDRQGGLKSAYGMG</sequence>
<evidence type="ECO:0000313" key="5">
    <source>
        <dbReference type="Proteomes" id="UP000583556"/>
    </source>
</evidence>
<dbReference type="InterPro" id="IPR016181">
    <property type="entry name" value="Acyl_CoA_acyltransferase"/>
</dbReference>